<accession>A0A3R9DDM8</accession>
<evidence type="ECO:0000313" key="2">
    <source>
        <dbReference type="Proteomes" id="UP000267081"/>
    </source>
</evidence>
<evidence type="ECO:0000313" key="1">
    <source>
        <dbReference type="EMBL" id="RSD10666.1"/>
    </source>
</evidence>
<proteinExistence type="predicted"/>
<sequence>METFRSLAANGGRGPPVRGCTMDRRDLLKIGVATVAGAVLLEGTAAADTGLPPVEGMRGDRRANELWYQLDEISLYHPAQEVQDAYAVLFPFIQQNAPEGLYEKWRALSLEPGYPGNYAEFAKPVEQPLRTLSTLQLDNFDRFYRGDEAGLAGAFAAFGQGVLFDPRRAAAESEVHTMNGDPPNGYHFWHAVQRAQMVLDIDRRRWAALDPLVGFAWALQSIAKPDHRHVNPGLPREQVRALARYWLPRSPRQLDRDFRSAPYPA</sequence>
<gene>
    <name evidence="1" type="ORF">EIY87_38215</name>
</gene>
<organism evidence="1 2">
    <name type="scientific">Amycolatopsis eburnea</name>
    <dbReference type="NCBI Taxonomy" id="2267691"/>
    <lineage>
        <taxon>Bacteria</taxon>
        <taxon>Bacillati</taxon>
        <taxon>Actinomycetota</taxon>
        <taxon>Actinomycetes</taxon>
        <taxon>Pseudonocardiales</taxon>
        <taxon>Pseudonocardiaceae</taxon>
        <taxon>Amycolatopsis</taxon>
    </lineage>
</organism>
<dbReference type="OrthoDB" id="4109671at2"/>
<protein>
    <submittedName>
        <fullName evidence="1">Uncharacterized protein</fullName>
    </submittedName>
</protein>
<reference evidence="1 2" key="1">
    <citation type="submission" date="2018-12" db="EMBL/GenBank/DDBJ databases">
        <title>Amycolatopsis eburnea sp. nov. actinomycete associate with arbuscular mycorrhiza fungal spore.</title>
        <authorList>
            <person name="Lumyong S."/>
            <person name="Chaiya L."/>
        </authorList>
    </citation>
    <scope>NUCLEOTIDE SEQUENCE [LARGE SCALE GENOMIC DNA]</scope>
    <source>
        <strain evidence="1 2">GLM-1</strain>
    </source>
</reference>
<comment type="caution">
    <text evidence="1">The sequence shown here is derived from an EMBL/GenBank/DDBJ whole genome shotgun (WGS) entry which is preliminary data.</text>
</comment>
<keyword evidence="2" id="KW-1185">Reference proteome</keyword>
<dbReference type="AlphaFoldDB" id="A0A3R9DDM8"/>
<dbReference type="PROSITE" id="PS51318">
    <property type="entry name" value="TAT"/>
    <property type="match status" value="1"/>
</dbReference>
<dbReference type="EMBL" id="RSEC01000060">
    <property type="protein sequence ID" value="RSD10666.1"/>
    <property type="molecule type" value="Genomic_DNA"/>
</dbReference>
<dbReference type="InterPro" id="IPR006311">
    <property type="entry name" value="TAT_signal"/>
</dbReference>
<name>A0A3R9DDM8_9PSEU</name>
<dbReference type="Proteomes" id="UP000267081">
    <property type="component" value="Unassembled WGS sequence"/>
</dbReference>